<protein>
    <submittedName>
        <fullName evidence="1">Uncharacterized protein</fullName>
    </submittedName>
</protein>
<reference evidence="1 2" key="1">
    <citation type="submission" date="2015-05" db="EMBL/GenBank/DDBJ databases">
        <authorList>
            <person name="Goodhead I."/>
        </authorList>
    </citation>
    <scope>NUCLEOTIDE SEQUENCE [LARGE SCALE GENOMIC DNA]</scope>
    <source>
        <strain evidence="2">morsitans</strain>
    </source>
</reference>
<dbReference type="EMBL" id="LN854557">
    <property type="protein sequence ID" value="CRL45562.1"/>
    <property type="molecule type" value="Genomic_DNA"/>
</dbReference>
<gene>
    <name evidence="1" type="ORF">SGGMMB4_03377</name>
</gene>
<proteinExistence type="predicted"/>
<dbReference type="OrthoDB" id="8612764at2"/>
<evidence type="ECO:0000313" key="2">
    <source>
        <dbReference type="Proteomes" id="UP000245838"/>
    </source>
</evidence>
<accession>A0A193QK56</accession>
<dbReference type="RefSeq" id="WP_148203501.1">
    <property type="nucleotide sequence ID" value="NC_007712.1"/>
</dbReference>
<dbReference type="AlphaFoldDB" id="A0A193QK56"/>
<organism evidence="1 2">
    <name type="scientific">Sodalis glossinidius (strain morsitans)</name>
    <dbReference type="NCBI Taxonomy" id="343509"/>
    <lineage>
        <taxon>Bacteria</taxon>
        <taxon>Pseudomonadati</taxon>
        <taxon>Pseudomonadota</taxon>
        <taxon>Gammaproteobacteria</taxon>
        <taxon>Enterobacterales</taxon>
        <taxon>Bruguierivoracaceae</taxon>
        <taxon>Sodalis</taxon>
    </lineage>
</organism>
<sequence>MDKRLPTLIDLLVARKVRFFFTPDGILVVRGHLDLRGSGIAQLPERLVVAGSLLLTGCPLRQLPGMLSVGEVLDLKDTSVTALPSGLTVGGPLFLENTPLRELAAHSRFEDSLDLESTPVSTLPVGLKVNGYLNIRGTAIAHLPPDLQLSGPLLLDAHRIRSPLAWRRVTLPSWQPAEGEDWGAVEEDVQLVIFAVRLAGEIKISAGGFYGSPAALVRSGIGAPLLPAAQDCLRELAGREEALSS</sequence>
<name>A0A193QK56_SODGM</name>
<evidence type="ECO:0000313" key="1">
    <source>
        <dbReference type="EMBL" id="CRL45562.1"/>
    </source>
</evidence>
<dbReference type="Proteomes" id="UP000245838">
    <property type="component" value="Chromosome sggmmb4_Chromosome"/>
</dbReference>